<name>A0A182JN23_ANOAO</name>
<accession>A0A182JN23</accession>
<dbReference type="AlphaFoldDB" id="A0A182JN23"/>
<protein>
    <submittedName>
        <fullName evidence="1">Uncharacterized protein</fullName>
    </submittedName>
</protein>
<proteinExistence type="predicted"/>
<dbReference type="VEuPathDB" id="VectorBase:AATE021128"/>
<dbReference type="EnsemblMetazoa" id="AATE021128-RA">
    <property type="protein sequence ID" value="AATE021128-PA.1"/>
    <property type="gene ID" value="AATE021128"/>
</dbReference>
<organism evidence="1">
    <name type="scientific">Anopheles atroparvus</name>
    <name type="common">European mosquito</name>
    <dbReference type="NCBI Taxonomy" id="41427"/>
    <lineage>
        <taxon>Eukaryota</taxon>
        <taxon>Metazoa</taxon>
        <taxon>Ecdysozoa</taxon>
        <taxon>Arthropoda</taxon>
        <taxon>Hexapoda</taxon>
        <taxon>Insecta</taxon>
        <taxon>Pterygota</taxon>
        <taxon>Neoptera</taxon>
        <taxon>Endopterygota</taxon>
        <taxon>Diptera</taxon>
        <taxon>Nematocera</taxon>
        <taxon>Culicoidea</taxon>
        <taxon>Culicidae</taxon>
        <taxon>Anophelinae</taxon>
        <taxon>Anopheles</taxon>
    </lineage>
</organism>
<sequence length="150" mass="15608">MTFPVITKRNQDPPAVSTASSVVIATFRPVSSSTSRAPASTIVSPGSMRPAGRYHLPAQDCFASCIISTSLASFTITQATTTSRAPASTIVSPGSMRPAGRYHLPAQDCFASCIISTSLASFTITQATTGAQGCYVTTNSFRHTCPTPLA</sequence>
<evidence type="ECO:0000313" key="1">
    <source>
        <dbReference type="EnsemblMetazoa" id="AATE021128-PA.1"/>
    </source>
</evidence>
<reference evidence="1" key="1">
    <citation type="submission" date="2022-08" db="UniProtKB">
        <authorList>
            <consortium name="EnsemblMetazoa"/>
        </authorList>
    </citation>
    <scope>IDENTIFICATION</scope>
    <source>
        <strain evidence="1">EBRO</strain>
    </source>
</reference>